<dbReference type="AlphaFoldDB" id="Q1MR13"/>
<evidence type="ECO:0000256" key="4">
    <source>
        <dbReference type="ARBA" id="ARBA00022692"/>
    </source>
</evidence>
<comment type="subcellular location">
    <subcellularLocation>
        <location evidence="1">Cell membrane</location>
        <topology evidence="1">Multi-pass membrane protein</topology>
    </subcellularLocation>
</comment>
<evidence type="ECO:0000256" key="5">
    <source>
        <dbReference type="ARBA" id="ARBA00022989"/>
    </source>
</evidence>
<dbReference type="InterPro" id="IPR051605">
    <property type="entry name" value="CstA"/>
</dbReference>
<evidence type="ECO:0000256" key="1">
    <source>
        <dbReference type="ARBA" id="ARBA00004651"/>
    </source>
</evidence>
<dbReference type="GO" id="GO:0009267">
    <property type="term" value="P:cellular response to starvation"/>
    <property type="evidence" value="ECO:0007669"/>
    <property type="project" value="InterPro"/>
</dbReference>
<feature type="transmembrane region" description="Helical" evidence="7">
    <location>
        <begin position="228"/>
        <end position="245"/>
    </location>
</feature>
<gene>
    <name evidence="9" type="ordered locus">LI0509</name>
</gene>
<keyword evidence="5 7" id="KW-1133">Transmembrane helix</keyword>
<feature type="transmembrane region" description="Helical" evidence="7">
    <location>
        <begin position="390"/>
        <end position="408"/>
    </location>
</feature>
<dbReference type="PANTHER" id="PTHR30252">
    <property type="entry name" value="INNER MEMBRANE PEPTIDE TRANSPORTER"/>
    <property type="match status" value="1"/>
</dbReference>
<reference evidence="9 10" key="1">
    <citation type="submission" date="2005-11" db="EMBL/GenBank/DDBJ databases">
        <title>The complete genome sequence of Lawsonia intracellularis: the causative agent of proliferative enteropathy.</title>
        <authorList>
            <person name="Kaur K."/>
            <person name="Zhang Q."/>
            <person name="Beckler D."/>
            <person name="Munir S."/>
            <person name="Li L."/>
            <person name="Kinsley K."/>
            <person name="Herron L."/>
            <person name="Peterson A."/>
            <person name="May B."/>
            <person name="Singh S."/>
            <person name="Gebhart C."/>
            <person name="Kapur V."/>
        </authorList>
    </citation>
    <scope>NUCLEOTIDE SEQUENCE [LARGE SCALE GENOMIC DNA]</scope>
    <source>
        <strain evidence="9 10">PHE/MN1-00</strain>
    </source>
</reference>
<evidence type="ECO:0000256" key="7">
    <source>
        <dbReference type="SAM" id="Phobius"/>
    </source>
</evidence>
<evidence type="ECO:0000313" key="10">
    <source>
        <dbReference type="Proteomes" id="UP000002430"/>
    </source>
</evidence>
<name>Q1MR13_LAWIP</name>
<keyword evidence="10" id="KW-1185">Reference proteome</keyword>
<feature type="transmembrane region" description="Helical" evidence="7">
    <location>
        <begin position="128"/>
        <end position="149"/>
    </location>
</feature>
<dbReference type="eggNOG" id="COG1966">
    <property type="taxonomic scope" value="Bacteria"/>
</dbReference>
<keyword evidence="6 7" id="KW-0472">Membrane</keyword>
<dbReference type="Proteomes" id="UP000002430">
    <property type="component" value="Chromosome"/>
</dbReference>
<protein>
    <submittedName>
        <fullName evidence="9">Carbon starvation protein, predicted membrane protein</fullName>
    </submittedName>
</protein>
<dbReference type="PANTHER" id="PTHR30252:SF4">
    <property type="entry name" value="CARBON STARVATION"/>
    <property type="match status" value="1"/>
</dbReference>
<feature type="transmembrane region" description="Helical" evidence="7">
    <location>
        <begin position="84"/>
        <end position="107"/>
    </location>
</feature>
<evidence type="ECO:0000256" key="2">
    <source>
        <dbReference type="ARBA" id="ARBA00007755"/>
    </source>
</evidence>
<feature type="transmembrane region" description="Helical" evidence="7">
    <location>
        <begin position="446"/>
        <end position="465"/>
    </location>
</feature>
<keyword evidence="3" id="KW-1003">Cell membrane</keyword>
<feature type="transmembrane region" description="Helical" evidence="7">
    <location>
        <begin position="187"/>
        <end position="208"/>
    </location>
</feature>
<dbReference type="InterPro" id="IPR003706">
    <property type="entry name" value="CstA_N"/>
</dbReference>
<feature type="transmembrane region" description="Helical" evidence="7">
    <location>
        <begin position="56"/>
        <end position="78"/>
    </location>
</feature>
<feature type="transmembrane region" description="Helical" evidence="7">
    <location>
        <begin position="363"/>
        <end position="384"/>
    </location>
</feature>
<dbReference type="GO" id="GO:0005886">
    <property type="term" value="C:plasma membrane"/>
    <property type="evidence" value="ECO:0007669"/>
    <property type="project" value="UniProtKB-SubCell"/>
</dbReference>
<feature type="domain" description="CstA N-terminal" evidence="8">
    <location>
        <begin position="158"/>
        <end position="290"/>
    </location>
</feature>
<feature type="transmembrane region" description="Helical" evidence="7">
    <location>
        <begin position="266"/>
        <end position="289"/>
    </location>
</feature>
<evidence type="ECO:0000256" key="6">
    <source>
        <dbReference type="ARBA" id="ARBA00023136"/>
    </source>
</evidence>
<keyword evidence="4 7" id="KW-0812">Transmembrane</keyword>
<proteinExistence type="inferred from homology"/>
<feature type="domain" description="CstA N-terminal" evidence="8">
    <location>
        <begin position="3"/>
        <end position="145"/>
    </location>
</feature>
<feature type="domain" description="CstA N-terminal" evidence="8">
    <location>
        <begin position="318"/>
        <end position="429"/>
    </location>
</feature>
<dbReference type="OrthoDB" id="9761224at2"/>
<feature type="transmembrane region" description="Helical" evidence="7">
    <location>
        <begin position="6"/>
        <end position="25"/>
    </location>
</feature>
<dbReference type="STRING" id="363253.LI0509"/>
<dbReference type="HOGENOM" id="CLU_010531_3_1_7"/>
<feature type="transmembrane region" description="Helical" evidence="7">
    <location>
        <begin position="315"/>
        <end position="335"/>
    </location>
</feature>
<evidence type="ECO:0000313" key="9">
    <source>
        <dbReference type="EMBL" id="CAJ54563.1"/>
    </source>
</evidence>
<dbReference type="KEGG" id="lip:LI0509"/>
<accession>Q1MR13</accession>
<dbReference type="EMBL" id="AM180252">
    <property type="protein sequence ID" value="CAJ54563.1"/>
    <property type="molecule type" value="Genomic_DNA"/>
</dbReference>
<feature type="transmembrane region" description="Helical" evidence="7">
    <location>
        <begin position="415"/>
        <end position="434"/>
    </location>
</feature>
<comment type="similarity">
    <text evidence="2">Belongs to the peptide transporter carbon starvation (CstA) (TC 2.A.114) family.</text>
</comment>
<feature type="transmembrane region" description="Helical" evidence="7">
    <location>
        <begin position="161"/>
        <end position="180"/>
    </location>
</feature>
<evidence type="ECO:0000259" key="8">
    <source>
        <dbReference type="Pfam" id="PF02554"/>
    </source>
</evidence>
<evidence type="ECO:0000256" key="3">
    <source>
        <dbReference type="ARBA" id="ARBA00022475"/>
    </source>
</evidence>
<dbReference type="RefSeq" id="WP_011526593.1">
    <property type="nucleotide sequence ID" value="NC_008011.1"/>
</dbReference>
<sequence>MSSIVYFFLSLIALFLGYIIYGKVVERIFGADYSRVTPVYKMFDGVDYVKMGPFKIFLIQLLNIAGLGPVFGPILGALYGPIALFWVVIGSIFGGAVHDYFSGMMSLRYNGKSVPDIVGYNLGSTIRILMQVFSVVLLILVGVVFVAGPAGLLEKLTGIDAMFFVSIIFAYYFLAMILPIDKLIGLIYPYFALLLVFMAIGLLVMLIVKGYPFYPSINLINQHPAGLPIWPMVFITIACGALSGFHATQSPMMARCLPNERYGRPVFFGAMIAEGVIALIWVTLGMSFYENSSALAAALGPEGNAALVVDEVSKVLLGTVGGTLAILGVVILPITSGDTAFRSARLTIADAFGFDQASGKNRLLLTIPIFAIGVALNFMSFGILWRYFGWANQTLAAIVLWAAAAYLLHRERFHWIATVPAMFMTAVCVSYICFEENMGFGISYDLSNIIAITFSVLCGITLLTVGRKRQPDEPIDS</sequence>
<organism evidence="9 10">
    <name type="scientific">Lawsonia intracellularis (strain PHE/MN1-00)</name>
    <dbReference type="NCBI Taxonomy" id="363253"/>
    <lineage>
        <taxon>Bacteria</taxon>
        <taxon>Pseudomonadati</taxon>
        <taxon>Thermodesulfobacteriota</taxon>
        <taxon>Desulfovibrionia</taxon>
        <taxon>Desulfovibrionales</taxon>
        <taxon>Desulfovibrionaceae</taxon>
        <taxon>Lawsonia</taxon>
    </lineage>
</organism>
<dbReference type="Pfam" id="PF02554">
    <property type="entry name" value="CstA"/>
    <property type="match status" value="3"/>
</dbReference>